<dbReference type="EMBL" id="CDPU01000018">
    <property type="protein sequence ID" value="CEO50421.1"/>
    <property type="molecule type" value="Genomic_DNA"/>
</dbReference>
<dbReference type="Pfam" id="PF24883">
    <property type="entry name" value="NPHP3_N"/>
    <property type="match status" value="1"/>
</dbReference>
<gene>
    <name evidence="3" type="ORF">BN869_000006479_1</name>
</gene>
<organism evidence="3">
    <name type="scientific">Bionectria ochroleuca</name>
    <name type="common">Gliocladium roseum</name>
    <dbReference type="NCBI Taxonomy" id="29856"/>
    <lineage>
        <taxon>Eukaryota</taxon>
        <taxon>Fungi</taxon>
        <taxon>Dikarya</taxon>
        <taxon>Ascomycota</taxon>
        <taxon>Pezizomycotina</taxon>
        <taxon>Sordariomycetes</taxon>
        <taxon>Hypocreomycetidae</taxon>
        <taxon>Hypocreales</taxon>
        <taxon>Bionectriaceae</taxon>
        <taxon>Clonostachys</taxon>
    </lineage>
</organism>
<evidence type="ECO:0000313" key="3">
    <source>
        <dbReference type="EMBL" id="CEO50421.1"/>
    </source>
</evidence>
<evidence type="ECO:0000256" key="1">
    <source>
        <dbReference type="ARBA" id="ARBA00022737"/>
    </source>
</evidence>
<name>A0A0B7K6U5_BIOOC</name>
<reference evidence="3" key="1">
    <citation type="submission" date="2015-01" db="EMBL/GenBank/DDBJ databases">
        <authorList>
            <person name="Durling Mikael"/>
        </authorList>
    </citation>
    <scope>NUCLEOTIDE SEQUENCE</scope>
</reference>
<dbReference type="AlphaFoldDB" id="A0A0B7K6U5"/>
<proteinExistence type="predicted"/>
<dbReference type="InterPro" id="IPR056884">
    <property type="entry name" value="NPHP3-like_N"/>
</dbReference>
<protein>
    <recommendedName>
        <fullName evidence="2">Nephrocystin 3-like N-terminal domain-containing protein</fullName>
    </recommendedName>
</protein>
<evidence type="ECO:0000259" key="2">
    <source>
        <dbReference type="Pfam" id="PF24883"/>
    </source>
</evidence>
<feature type="domain" description="Nephrocystin 3-like N-terminal" evidence="2">
    <location>
        <begin position="2"/>
        <end position="147"/>
    </location>
</feature>
<accession>A0A0B7K6U5</accession>
<sequence>MAGIGKSTIARTIAKWLCETEVRNKEDGSTRLSASFFFREGKRDRGHARLFFTTIASQLKTLDSDLDSLITSATKADPSIKNKALKEQSDKLIMLPLRPAQKPMIITIVVDATDECDECDECNDAKLIINLLPEFPSLTVRAFLTSRPELPIRLGFKDLTCKYQEIDLHEISQFVIEQGLMTFFIHALGKIRDKQNKIRLRDDQPQPEPENIRLLVGMASPLFVSASTVCRFIDSNGISLGPFEF</sequence>
<keyword evidence="1" id="KW-0677">Repeat</keyword>